<sequence>MANRFQKIFAQWLVPFLLIPLMTRSSFLQWNCRGLLSNLDDINALLDRHDTTCACLQETYLNERTGNPFRRYNVFRKDRADTTHASGGVAIITKKSIPSKPVSLATDLEAVAVEVCLDKVITVCSIYLPPSVVVEQRQFENLCNQLPPPFLLLGDLNAHSTFWGSTKVDHRGKMLERVLLTSSICLLNTGSPTYVNCATQTFSSIDLSFCSPCLYQDVDWKVDENPHGSDHFPVILKLGRNVNSLGTRPPRWKQLQADWSTFEKEANLASLSFEGMDVEQINSVVTDTIINAAVRSIPQTSGRLPRRPKPWWTAACETTRKEQNRAWGIFRRYPTSANLIVFKKARAKARWTQRQAKRESWRNFVSSLNNNAPSKVVWDRLRKIKGDYSAFCMPLLQVNGSLCQGLKEQANTLGEHFQNVSSSSHYSQDFLKVKGIAEKQNLIGHDSDHHTYNMLFNMTELLRALASTKLTAPGPDRITYSMLQHLSKDSLESLLHFFNTVWKEGRLPCRWKVATVIPLLKPGKDSSIPTSYRPIALTSCLGKTFERMVNNRLTHFLEENKCLSRYQCGFQMGRSTVDHLIRLETTIREAFLRR</sequence>
<dbReference type="PANTHER" id="PTHR36688:SF2">
    <property type="entry name" value="ENDONUCLEASE_EXONUCLEASE_PHOSPHATASE DOMAIN-CONTAINING PROTEIN"/>
    <property type="match status" value="1"/>
</dbReference>
<feature type="chain" id="PRO_5012177636" evidence="1">
    <location>
        <begin position="26"/>
        <end position="594"/>
    </location>
</feature>
<dbReference type="InterPro" id="IPR052560">
    <property type="entry name" value="RdDP_mobile_element"/>
</dbReference>
<dbReference type="AlphaFoldDB" id="A0A293LMC9"/>
<evidence type="ECO:0000259" key="2">
    <source>
        <dbReference type="Pfam" id="PF14529"/>
    </source>
</evidence>
<keyword evidence="3" id="KW-0548">Nucleotidyltransferase</keyword>
<keyword evidence="3" id="KW-0695">RNA-directed DNA polymerase</keyword>
<reference evidence="3" key="1">
    <citation type="submission" date="2017-08" db="EMBL/GenBank/DDBJ databases">
        <title>Ornithodoros erraticus midgut genes differentially expressed after blood feeding.</title>
        <authorList>
            <person name="Oleaga A."/>
        </authorList>
    </citation>
    <scope>NUCLEOTIDE SEQUENCE</scope>
    <source>
        <strain evidence="3">Female</strain>
        <tissue evidence="3">Gut</tissue>
    </source>
</reference>
<name>A0A293LMC9_ORNER</name>
<proteinExistence type="predicted"/>
<dbReference type="InterPro" id="IPR005135">
    <property type="entry name" value="Endo/exonuclease/phosphatase"/>
</dbReference>
<protein>
    <submittedName>
        <fullName evidence="3">RNA-directed DNA polymerase from transposon X-element</fullName>
    </submittedName>
</protein>
<feature type="signal peptide" evidence="1">
    <location>
        <begin position="1"/>
        <end position="25"/>
    </location>
</feature>
<dbReference type="SUPFAM" id="SSF56219">
    <property type="entry name" value="DNase I-like"/>
    <property type="match status" value="1"/>
</dbReference>
<dbReference type="EMBL" id="GFWV01009918">
    <property type="protein sequence ID" value="MAA34647.1"/>
    <property type="molecule type" value="Transcribed_RNA"/>
</dbReference>
<dbReference type="GO" id="GO:0003964">
    <property type="term" value="F:RNA-directed DNA polymerase activity"/>
    <property type="evidence" value="ECO:0007669"/>
    <property type="project" value="UniProtKB-KW"/>
</dbReference>
<evidence type="ECO:0000256" key="1">
    <source>
        <dbReference type="SAM" id="SignalP"/>
    </source>
</evidence>
<organism evidence="3">
    <name type="scientific">Ornithodoros erraticus</name>
    <name type="common">European soft tick</name>
    <name type="synonym">Alectorobius erraticus</name>
    <dbReference type="NCBI Taxonomy" id="265619"/>
    <lineage>
        <taxon>Eukaryota</taxon>
        <taxon>Metazoa</taxon>
        <taxon>Ecdysozoa</taxon>
        <taxon>Arthropoda</taxon>
        <taxon>Chelicerata</taxon>
        <taxon>Arachnida</taxon>
        <taxon>Acari</taxon>
        <taxon>Parasitiformes</taxon>
        <taxon>Ixodida</taxon>
        <taxon>Ixodoidea</taxon>
        <taxon>Argasidae</taxon>
        <taxon>Ornithodorinae</taxon>
        <taxon>Ornithodoros</taxon>
    </lineage>
</organism>
<dbReference type="Pfam" id="PF14529">
    <property type="entry name" value="Exo_endo_phos_2"/>
    <property type="match status" value="1"/>
</dbReference>
<dbReference type="PANTHER" id="PTHR36688">
    <property type="entry name" value="ENDO/EXONUCLEASE/PHOSPHATASE DOMAIN-CONTAINING PROTEIN"/>
    <property type="match status" value="1"/>
</dbReference>
<dbReference type="InterPro" id="IPR036691">
    <property type="entry name" value="Endo/exonu/phosph_ase_sf"/>
</dbReference>
<keyword evidence="3" id="KW-0808">Transferase</keyword>
<accession>A0A293LMC9</accession>
<evidence type="ECO:0000313" key="3">
    <source>
        <dbReference type="EMBL" id="MAA34647.1"/>
    </source>
</evidence>
<feature type="domain" description="Endonuclease/exonuclease/phosphatase" evidence="2">
    <location>
        <begin position="121"/>
        <end position="235"/>
    </location>
</feature>
<dbReference type="Gene3D" id="3.60.10.10">
    <property type="entry name" value="Endonuclease/exonuclease/phosphatase"/>
    <property type="match status" value="1"/>
</dbReference>
<keyword evidence="1" id="KW-0732">Signal</keyword>